<proteinExistence type="predicted"/>
<dbReference type="PANTHER" id="PTHR17550">
    <property type="entry name" value="E3 UBIQUITIN-PROTEIN LIGASE TTC3"/>
    <property type="match status" value="1"/>
</dbReference>
<feature type="coiled-coil region" evidence="1">
    <location>
        <begin position="1202"/>
        <end position="1314"/>
    </location>
</feature>
<dbReference type="RefSeq" id="XP_022242008.1">
    <property type="nucleotide sequence ID" value="XM_022386300.1"/>
</dbReference>
<evidence type="ECO:0000313" key="6">
    <source>
        <dbReference type="RefSeq" id="XP_022242008.1"/>
    </source>
</evidence>
<reference evidence="6" key="1">
    <citation type="submission" date="2025-08" db="UniProtKB">
        <authorList>
            <consortium name="RefSeq"/>
        </authorList>
    </citation>
    <scope>IDENTIFICATION</scope>
    <source>
        <tissue evidence="6">Muscle</tissue>
    </source>
</reference>
<evidence type="ECO:0000256" key="1">
    <source>
        <dbReference type="SAM" id="Coils"/>
    </source>
</evidence>
<evidence type="ECO:0000259" key="4">
    <source>
        <dbReference type="Pfam" id="PF24812"/>
    </source>
</evidence>
<name>A0ABM1SEF3_LIMPO</name>
<dbReference type="Pfam" id="PF24812">
    <property type="entry name" value="WHD_TTC3"/>
    <property type="match status" value="1"/>
</dbReference>
<feature type="region of interest" description="Disordered" evidence="2">
    <location>
        <begin position="947"/>
        <end position="969"/>
    </location>
</feature>
<dbReference type="Proteomes" id="UP000694941">
    <property type="component" value="Unplaced"/>
</dbReference>
<evidence type="ECO:0000256" key="2">
    <source>
        <dbReference type="SAM" id="MobiDB-lite"/>
    </source>
</evidence>
<organism evidence="5 6">
    <name type="scientific">Limulus polyphemus</name>
    <name type="common">Atlantic horseshoe crab</name>
    <dbReference type="NCBI Taxonomy" id="6850"/>
    <lineage>
        <taxon>Eukaryota</taxon>
        <taxon>Metazoa</taxon>
        <taxon>Ecdysozoa</taxon>
        <taxon>Arthropoda</taxon>
        <taxon>Chelicerata</taxon>
        <taxon>Merostomata</taxon>
        <taxon>Xiphosura</taxon>
        <taxon>Limulidae</taxon>
        <taxon>Limulus</taxon>
    </lineage>
</organism>
<feature type="region of interest" description="Disordered" evidence="2">
    <location>
        <begin position="359"/>
        <end position="382"/>
    </location>
</feature>
<feature type="domain" description="E3 ubiquitin-protein ligase TTC3/DZIP3" evidence="3">
    <location>
        <begin position="533"/>
        <end position="643"/>
    </location>
</feature>
<accession>A0ABM1SEF3</accession>
<gene>
    <name evidence="6" type="primary">LOC106459746</name>
</gene>
<keyword evidence="1" id="KW-0175">Coiled coil</keyword>
<dbReference type="InterPro" id="IPR019734">
    <property type="entry name" value="TPR_rpt"/>
</dbReference>
<dbReference type="GeneID" id="106459746"/>
<feature type="compositionally biased region" description="Polar residues" evidence="2">
    <location>
        <begin position="949"/>
        <end position="963"/>
    </location>
</feature>
<dbReference type="SMART" id="SM00028">
    <property type="entry name" value="TPR"/>
    <property type="match status" value="4"/>
</dbReference>
<evidence type="ECO:0000313" key="5">
    <source>
        <dbReference type="Proteomes" id="UP000694941"/>
    </source>
</evidence>
<feature type="compositionally biased region" description="Basic and acidic residues" evidence="2">
    <location>
        <begin position="1002"/>
        <end position="1024"/>
    </location>
</feature>
<dbReference type="Pfam" id="PF19179">
    <property type="entry name" value="TTC3_DZIP3_dom"/>
    <property type="match status" value="1"/>
</dbReference>
<feature type="region of interest" description="Disordered" evidence="2">
    <location>
        <begin position="652"/>
        <end position="779"/>
    </location>
</feature>
<keyword evidence="5" id="KW-1185">Reference proteome</keyword>
<dbReference type="InterPro" id="IPR043866">
    <property type="entry name" value="TTC3/DZIP3_dom"/>
</dbReference>
<sequence>MWNEDFSKLSDAFVKVVDCRIHRHQIIEDLKDKVWKAEKSKLVWHVRLRCMKPLLFEENFSDQAPQLRSWAREGMLLPDIRQNVIPDGRADAVVKDIVKLADSVVYHLSLMLQSLAILSEHCEFGKKLFRQYLKHCREASNYCTLDGAVNFIRNDEFYQIICECIDIYSESRKKMVTAAFLITCEIFHLSYSNIPYGTLEEEFEIISWGNEALELKNKGNEEYRDNQFSQAVASYTKTIKMSRYNRILYSNRAMAYLKLHKWNEAELDSRRVVILKPDWCKGYYRLAQALEGQTEYHLAHSVCFFGMKQSNNTDLLGLEKQLIRLCLQNNGPCNNKKINNGRYNREFAQFVKEKDKTKHDDVPELVPDSSDSDEETFNHNQFTRNEKNRRNIVSSMSFKQSVKAGSEAFLQGCVRSAISYYQEALSTVSKVFSIEDFNLKEIDIVVLKYASGMANMEYGQMEEIQKAISLFEDIIENHENISFPAAYYSLGLAYFKMNRFKEALTPLFSGRDILEKSIVCCSNQWPGKLVTMEETKPGKLKKAIEELILQCRYPPRPNAVCRSDECNFNKSIYYCDIDFHGFARLKCSEQCFLEYHPRCWKQFKDKMKSKNEKEFLHSSCTTPDCNGIIIIIEIIDKDGKISKEFCDKIHENQTEQSKHRKTKLEKKMEQKEKKKWHSQDNNNLTEKISFKYKEPVEEDETDKEQVEHHLPPKYLENSASVPQNEEGNGNCVDKNRTDSSSPKRTGFPAEEEPLYVLKREKDDDSKKVEVKEPKPKKQRKKTVLSLEEFCGDTPNSLFNEYQRRLEHLRSIKRMVEKDCDYWPNFCAKQVKRIPQLDPEKPFFIPQDLQNNYEALEAVLISYDGIGKSDTVMHRKEAIYSYMEHFLKSSGPKLIDDPLLLEEILSFPAEDQNLINESGGITKFLLKSMKFVQVGDYLYALSDTRKPSKLTGQSNQLDVDTLESSKNKNHLSRNSCDEVINYDADNLIDALIHNLEISNLHHTDGSKINHDDENKQSETRGHDGSGDMQCDLDGIAKLFSMLQEIGGHPKPNLKVTVIDQLANRKVDLMEEEEKSSDKTFEVALPSEISSCTDPEPVVPAKVCSTGVGQECNLYVKNQEKCGVDINSFVEQLKQTIIGMPVQNQVDLLTCVINAVLSAGFVKSADFCSMNRNIKGVRISPKVKLFHKSSQASDGNVEKVSIGLMKRDDELEELQELVSSLEQDKKKTEDRLVDALDKVIQLQKKFAVETDKLKKEVEEAKEYAKIIEEEWHNGLQMMEIEKKKWQQDHQKWSENLKQAQKETVSARAEKEKAEWREMNCYRMWPK</sequence>
<feature type="compositionally biased region" description="Polar residues" evidence="2">
    <location>
        <begin position="717"/>
        <end position="727"/>
    </location>
</feature>
<evidence type="ECO:0000259" key="3">
    <source>
        <dbReference type="Pfam" id="PF19179"/>
    </source>
</evidence>
<dbReference type="InterPro" id="IPR056871">
    <property type="entry name" value="WH_TTC3"/>
</dbReference>
<dbReference type="InterPro" id="IPR011990">
    <property type="entry name" value="TPR-like_helical_dom_sf"/>
</dbReference>
<feature type="compositionally biased region" description="Basic and acidic residues" evidence="2">
    <location>
        <begin position="757"/>
        <end position="775"/>
    </location>
</feature>
<dbReference type="PANTHER" id="PTHR17550:SF4">
    <property type="entry name" value="E3 UBIQUITIN-PROTEIN LIGASE TTC3"/>
    <property type="match status" value="1"/>
</dbReference>
<feature type="region of interest" description="Disordered" evidence="2">
    <location>
        <begin position="1002"/>
        <end position="1026"/>
    </location>
</feature>
<dbReference type="SUPFAM" id="SSF48452">
    <property type="entry name" value="TPR-like"/>
    <property type="match status" value="2"/>
</dbReference>
<feature type="domain" description="E3 ubiquitin-protein ligase TTC3 winged helix turn helix" evidence="4">
    <location>
        <begin position="842"/>
        <end position="949"/>
    </location>
</feature>
<protein>
    <submittedName>
        <fullName evidence="6">Uncharacterized protein LOC106459746</fullName>
    </submittedName>
</protein>
<dbReference type="Gene3D" id="1.25.40.10">
    <property type="entry name" value="Tetratricopeptide repeat domain"/>
    <property type="match status" value="2"/>
</dbReference>